<keyword evidence="1" id="KW-1185">Reference proteome</keyword>
<name>A0A914RB93_9BILA</name>
<accession>A0A914RB93</accession>
<organism evidence="1 2">
    <name type="scientific">Panagrolaimus davidi</name>
    <dbReference type="NCBI Taxonomy" id="227884"/>
    <lineage>
        <taxon>Eukaryota</taxon>
        <taxon>Metazoa</taxon>
        <taxon>Ecdysozoa</taxon>
        <taxon>Nematoda</taxon>
        <taxon>Chromadorea</taxon>
        <taxon>Rhabditida</taxon>
        <taxon>Tylenchina</taxon>
        <taxon>Panagrolaimomorpha</taxon>
        <taxon>Panagrolaimoidea</taxon>
        <taxon>Panagrolaimidae</taxon>
        <taxon>Panagrolaimus</taxon>
    </lineage>
</organism>
<reference evidence="2" key="1">
    <citation type="submission" date="2022-11" db="UniProtKB">
        <authorList>
            <consortium name="WormBaseParasite"/>
        </authorList>
    </citation>
    <scope>IDENTIFICATION</scope>
</reference>
<dbReference type="WBParaSite" id="PDA_v2.g890.t1">
    <property type="protein sequence ID" value="PDA_v2.g890.t1"/>
    <property type="gene ID" value="PDA_v2.g890"/>
</dbReference>
<sequence length="84" mass="9442">MDESADDPMFDDVNYSKDNKNSYIILLGEADDAKNEQIDNPIKVRSELCYSNIEIIIPICCTTVSLYSDPVTILFISLIGKDFS</sequence>
<dbReference type="Proteomes" id="UP000887578">
    <property type="component" value="Unplaced"/>
</dbReference>
<evidence type="ECO:0000313" key="1">
    <source>
        <dbReference type="Proteomes" id="UP000887578"/>
    </source>
</evidence>
<proteinExistence type="predicted"/>
<dbReference type="AlphaFoldDB" id="A0A914RB93"/>
<protein>
    <submittedName>
        <fullName evidence="2">Uncharacterized protein</fullName>
    </submittedName>
</protein>
<evidence type="ECO:0000313" key="2">
    <source>
        <dbReference type="WBParaSite" id="PDA_v2.g890.t1"/>
    </source>
</evidence>